<dbReference type="AlphaFoldDB" id="A0A8H7RU13"/>
<organism evidence="2 3">
    <name type="scientific">Circinella minor</name>
    <dbReference type="NCBI Taxonomy" id="1195481"/>
    <lineage>
        <taxon>Eukaryota</taxon>
        <taxon>Fungi</taxon>
        <taxon>Fungi incertae sedis</taxon>
        <taxon>Mucoromycota</taxon>
        <taxon>Mucoromycotina</taxon>
        <taxon>Mucoromycetes</taxon>
        <taxon>Mucorales</taxon>
        <taxon>Lichtheimiaceae</taxon>
        <taxon>Circinella</taxon>
    </lineage>
</organism>
<dbReference type="PANTHER" id="PTHR14549">
    <property type="entry name" value="TRANSMEMBRANE PROTEIN 223"/>
    <property type="match status" value="1"/>
</dbReference>
<keyword evidence="1" id="KW-0812">Transmembrane</keyword>
<comment type="caution">
    <text evidence="2">The sequence shown here is derived from an EMBL/GenBank/DDBJ whole genome shotgun (WGS) entry which is preliminary data.</text>
</comment>
<dbReference type="OrthoDB" id="5950063at2759"/>
<dbReference type="PANTHER" id="PTHR14549:SF2">
    <property type="entry name" value="TRANSMEMBRANE PROTEIN 223"/>
    <property type="match status" value="1"/>
</dbReference>
<name>A0A8H7RU13_9FUNG</name>
<evidence type="ECO:0000313" key="2">
    <source>
        <dbReference type="EMBL" id="KAG2217166.1"/>
    </source>
</evidence>
<keyword evidence="3" id="KW-1185">Reference proteome</keyword>
<protein>
    <recommendedName>
        <fullName evidence="4">Transmembrane protein 223</fullName>
    </recommendedName>
</protein>
<keyword evidence="1" id="KW-0472">Membrane</keyword>
<dbReference type="InterPro" id="IPR026100">
    <property type="entry name" value="Tmem223"/>
</dbReference>
<feature type="transmembrane region" description="Helical" evidence="1">
    <location>
        <begin position="69"/>
        <end position="93"/>
    </location>
</feature>
<proteinExistence type="predicted"/>
<reference evidence="2 3" key="1">
    <citation type="submission" date="2020-12" db="EMBL/GenBank/DDBJ databases">
        <title>Metabolic potential, ecology and presence of endohyphal bacteria is reflected in genomic diversity of Mucoromycotina.</title>
        <authorList>
            <person name="Muszewska A."/>
            <person name="Okrasinska A."/>
            <person name="Steczkiewicz K."/>
            <person name="Drgas O."/>
            <person name="Orlowska M."/>
            <person name="Perlinska-Lenart U."/>
            <person name="Aleksandrzak-Piekarczyk T."/>
            <person name="Szatraj K."/>
            <person name="Zielenkiewicz U."/>
            <person name="Pilsyk S."/>
            <person name="Malc E."/>
            <person name="Mieczkowski P."/>
            <person name="Kruszewska J.S."/>
            <person name="Biernat P."/>
            <person name="Pawlowska J."/>
        </authorList>
    </citation>
    <scope>NUCLEOTIDE SEQUENCE [LARGE SCALE GENOMIC DNA]</scope>
    <source>
        <strain evidence="2 3">CBS 142.35</strain>
    </source>
</reference>
<gene>
    <name evidence="2" type="ORF">INT45_003590</name>
</gene>
<evidence type="ECO:0008006" key="4">
    <source>
        <dbReference type="Google" id="ProtNLM"/>
    </source>
</evidence>
<keyword evidence="1" id="KW-1133">Transmembrane helix</keyword>
<accession>A0A8H7RU13</accession>
<evidence type="ECO:0000313" key="3">
    <source>
        <dbReference type="Proteomes" id="UP000646827"/>
    </source>
</evidence>
<dbReference type="GO" id="GO:0005739">
    <property type="term" value="C:mitochondrion"/>
    <property type="evidence" value="ECO:0007669"/>
    <property type="project" value="TreeGrafter"/>
</dbReference>
<dbReference type="EMBL" id="JAEPRB010000320">
    <property type="protein sequence ID" value="KAG2217166.1"/>
    <property type="molecule type" value="Genomic_DNA"/>
</dbReference>
<evidence type="ECO:0000256" key="1">
    <source>
        <dbReference type="SAM" id="Phobius"/>
    </source>
</evidence>
<sequence>MLRSIFSRPLFLQVSSRSFIGTQTRLASTSETAFDRKSIQYAGKQIKQTLKGRDVVFYQAPEGVKRMFLFMYISAGVQLMFWGNLASLAYVSYTKKESDAEDAPIVLAPKSQRMAIAGGMVSIGIGIAAVMCLYPWRYIDKLILLRGANKVKLVTHARFMNSHKYKEYPIDQLYCKQKVFTGLGVTGKDPLGKTNSSHIFLRAQGERMAYMLDRKGKFTDVKLFDGLWYNPNAR</sequence>
<feature type="transmembrane region" description="Helical" evidence="1">
    <location>
        <begin position="113"/>
        <end position="136"/>
    </location>
</feature>
<dbReference type="Pfam" id="PF06979">
    <property type="entry name" value="TMEM70"/>
    <property type="match status" value="1"/>
</dbReference>
<dbReference type="InterPro" id="IPR045325">
    <property type="entry name" value="TMEM70/TMEM186/TMEM223"/>
</dbReference>
<dbReference type="Proteomes" id="UP000646827">
    <property type="component" value="Unassembled WGS sequence"/>
</dbReference>